<feature type="signal peptide" evidence="1">
    <location>
        <begin position="1"/>
        <end position="22"/>
    </location>
</feature>
<feature type="domain" description="Beta-lactamase-related" evidence="2">
    <location>
        <begin position="48"/>
        <end position="412"/>
    </location>
</feature>
<dbReference type="EMBL" id="AAVT01000005">
    <property type="protein sequence ID" value="EAW30904.1"/>
    <property type="molecule type" value="Genomic_DNA"/>
</dbReference>
<dbReference type="STRING" id="247633.GP2143_09917"/>
<dbReference type="Gene3D" id="3.40.710.10">
    <property type="entry name" value="DD-peptidase/beta-lactamase superfamily"/>
    <property type="match status" value="1"/>
</dbReference>
<dbReference type="PANTHER" id="PTHR43283:SF3">
    <property type="entry name" value="BETA-LACTAMASE FAMILY PROTEIN (AFU_ORTHOLOGUE AFUA_5G07500)"/>
    <property type="match status" value="1"/>
</dbReference>
<dbReference type="InterPro" id="IPR050789">
    <property type="entry name" value="Diverse_Enzym_Activities"/>
</dbReference>
<dbReference type="Proteomes" id="UP000004931">
    <property type="component" value="Unassembled WGS sequence"/>
</dbReference>
<protein>
    <submittedName>
        <fullName evidence="3">Beta-lactamase</fullName>
    </submittedName>
</protein>
<reference evidence="3 4" key="1">
    <citation type="journal article" date="2010" name="J. Bacteriol.">
        <title>Genome sequence of the oligotrophic marine Gammaproteobacterium HTCC2143, isolated from the Oregon Coast.</title>
        <authorList>
            <person name="Oh H.M."/>
            <person name="Kang I."/>
            <person name="Ferriera S."/>
            <person name="Giovannoni S.J."/>
            <person name="Cho J.C."/>
        </authorList>
    </citation>
    <scope>NUCLEOTIDE SEQUENCE [LARGE SCALE GENOMIC DNA]</scope>
    <source>
        <strain evidence="3 4">HTCC2143</strain>
    </source>
</reference>
<gene>
    <name evidence="3" type="ORF">GP2143_09917</name>
</gene>
<dbReference type="SUPFAM" id="SSF56601">
    <property type="entry name" value="beta-lactamase/transpeptidase-like"/>
    <property type="match status" value="1"/>
</dbReference>
<dbReference type="AlphaFoldDB" id="A0YDM0"/>
<name>A0YDM0_9GAMM</name>
<keyword evidence="4" id="KW-1185">Reference proteome</keyword>
<dbReference type="OrthoDB" id="119951at2"/>
<feature type="chain" id="PRO_5002630682" evidence="1">
    <location>
        <begin position="23"/>
        <end position="429"/>
    </location>
</feature>
<proteinExistence type="predicted"/>
<keyword evidence="1" id="KW-0732">Signal</keyword>
<evidence type="ECO:0000256" key="1">
    <source>
        <dbReference type="SAM" id="SignalP"/>
    </source>
</evidence>
<dbReference type="InterPro" id="IPR012338">
    <property type="entry name" value="Beta-lactam/transpept-like"/>
</dbReference>
<dbReference type="PANTHER" id="PTHR43283">
    <property type="entry name" value="BETA-LACTAMASE-RELATED"/>
    <property type="match status" value="1"/>
</dbReference>
<comment type="caution">
    <text evidence="3">The sequence shown here is derived from an EMBL/GenBank/DDBJ whole genome shotgun (WGS) entry which is preliminary data.</text>
</comment>
<dbReference type="Pfam" id="PF00144">
    <property type="entry name" value="Beta-lactamase"/>
    <property type="match status" value="1"/>
</dbReference>
<sequence>MKLIKSLVLTVSLSLLCGIVQATDLPSTQAEKVGMSSDRLDRITAMSQRYVDEGKLAGVITMVARKGKLVHFEAVGQKGADDPRPLKKDDLFRIYSMSKPITAAAAMQLYEQGKFQLSDPVHKFVPELKELKVLSDDGTMVPVETPMTMHQLLTHTTGLSYGFDPANDQVDTFYQNANIWKTKDLDEFATVVAQLPLKFEPGSKWHYSIAVDITGLVIQRLSGMPFDQYLSEHIFQPLDMEDTFFQVPEDKASRFLPNHYWDAKNKKLATLGTQQDSAMSNYSSVSLYSGGGGLVSSAMDYMRFAEAMRNGGILNGQRILSEKTVNYMARNHLAANISASGLGESPSDTAEARGFGFGLGFGVVTNAVNHGVMGSDGEFNWGGAAGTVFWIDPVEEIVVVGMIQLMGSPWALRSDLKVGTYQAITESYE</sequence>
<accession>A0YDM0</accession>
<evidence type="ECO:0000313" key="4">
    <source>
        <dbReference type="Proteomes" id="UP000004931"/>
    </source>
</evidence>
<evidence type="ECO:0000259" key="2">
    <source>
        <dbReference type="Pfam" id="PF00144"/>
    </source>
</evidence>
<organism evidence="3 4">
    <name type="scientific">marine gamma proteobacterium HTCC2143</name>
    <dbReference type="NCBI Taxonomy" id="247633"/>
    <lineage>
        <taxon>Bacteria</taxon>
        <taxon>Pseudomonadati</taxon>
        <taxon>Pseudomonadota</taxon>
        <taxon>Gammaproteobacteria</taxon>
        <taxon>Cellvibrionales</taxon>
        <taxon>Spongiibacteraceae</taxon>
        <taxon>BD1-7 clade</taxon>
    </lineage>
</organism>
<dbReference type="InterPro" id="IPR001466">
    <property type="entry name" value="Beta-lactam-related"/>
</dbReference>
<dbReference type="eggNOG" id="COG1680">
    <property type="taxonomic scope" value="Bacteria"/>
</dbReference>
<evidence type="ECO:0000313" key="3">
    <source>
        <dbReference type="EMBL" id="EAW30904.1"/>
    </source>
</evidence>